<dbReference type="Gene3D" id="3.40.630.30">
    <property type="match status" value="1"/>
</dbReference>
<proteinExistence type="predicted"/>
<reference evidence="1" key="1">
    <citation type="submission" date="2024-07" db="EMBL/GenBank/DDBJ databases">
        <authorList>
            <person name="Bringhurst R.M."/>
            <person name="Homer T.E."/>
        </authorList>
    </citation>
    <scope>NUCLEOTIDE SEQUENCE</scope>
</reference>
<sequence>MELLIALATTGLVLKHGKMTEIKVGHSSIWYTFNDGEFRSDGKSFVDLKTLKTPADKRGSGAGRAAMEHFLKMVDKAGIEVRLEAAPMDAQTKAAKLVKFYKTFGFVSKGRGANGETLMIRKPQ</sequence>
<dbReference type="SUPFAM" id="SSF55729">
    <property type="entry name" value="Acyl-CoA N-acyltransferases (Nat)"/>
    <property type="match status" value="1"/>
</dbReference>
<dbReference type="EMBL" id="PQ015379">
    <property type="protein sequence ID" value="XDJ15081.1"/>
    <property type="molecule type" value="Genomic_DNA"/>
</dbReference>
<name>A0AB39CDV0_9VIRU</name>
<protein>
    <submittedName>
        <fullName evidence="1">GNAT family N-acetyltransferase</fullName>
    </submittedName>
</protein>
<accession>A0AB39CDV0</accession>
<evidence type="ECO:0000313" key="1">
    <source>
        <dbReference type="EMBL" id="XDJ15081.1"/>
    </source>
</evidence>
<organism evidence="1">
    <name type="scientific">Pseudomonas phage HRDY3</name>
    <dbReference type="NCBI Taxonomy" id="3236930"/>
    <lineage>
        <taxon>Viruses</taxon>
    </lineage>
</organism>
<dbReference type="InterPro" id="IPR016181">
    <property type="entry name" value="Acyl_CoA_acyltransferase"/>
</dbReference>